<comment type="caution">
    <text evidence="3">The sequence shown here is derived from an EMBL/GenBank/DDBJ whole genome shotgun (WGS) entry which is preliminary data.</text>
</comment>
<feature type="signal peptide" evidence="1">
    <location>
        <begin position="1"/>
        <end position="45"/>
    </location>
</feature>
<keyword evidence="1" id="KW-0732">Signal</keyword>
<protein>
    <submittedName>
        <fullName evidence="3">ABC transporter substrate-binding protein</fullName>
    </submittedName>
</protein>
<accession>A0ABU1D7F7</accession>
<organism evidence="3 4">
    <name type="scientific">Yanghanlia caeni</name>
    <dbReference type="NCBI Taxonomy" id="3064283"/>
    <lineage>
        <taxon>Bacteria</taxon>
        <taxon>Pseudomonadati</taxon>
        <taxon>Pseudomonadota</taxon>
        <taxon>Betaproteobacteria</taxon>
        <taxon>Burkholderiales</taxon>
        <taxon>Alcaligenaceae</taxon>
        <taxon>Yanghanlia</taxon>
    </lineage>
</organism>
<feature type="domain" description="ABC-type glycine betaine transport system substrate-binding" evidence="2">
    <location>
        <begin position="56"/>
        <end position="333"/>
    </location>
</feature>
<feature type="chain" id="PRO_5045138283" evidence="1">
    <location>
        <begin position="46"/>
        <end position="354"/>
    </location>
</feature>
<evidence type="ECO:0000259" key="2">
    <source>
        <dbReference type="Pfam" id="PF04069"/>
    </source>
</evidence>
<dbReference type="Proteomes" id="UP001232156">
    <property type="component" value="Unassembled WGS sequence"/>
</dbReference>
<evidence type="ECO:0000313" key="3">
    <source>
        <dbReference type="EMBL" id="MDR4126365.1"/>
    </source>
</evidence>
<keyword evidence="4" id="KW-1185">Reference proteome</keyword>
<dbReference type="Gene3D" id="3.10.105.10">
    <property type="entry name" value="Dipeptide-binding Protein, Domain 3"/>
    <property type="match status" value="2"/>
</dbReference>
<proteinExistence type="predicted"/>
<dbReference type="InterPro" id="IPR007210">
    <property type="entry name" value="ABC_Gly_betaine_transp_sub-bd"/>
</dbReference>
<name>A0ABU1D7F7_9BURK</name>
<evidence type="ECO:0000256" key="1">
    <source>
        <dbReference type="SAM" id="SignalP"/>
    </source>
</evidence>
<dbReference type="EMBL" id="JAUZQE010000023">
    <property type="protein sequence ID" value="MDR4126365.1"/>
    <property type="molecule type" value="Genomic_DNA"/>
</dbReference>
<dbReference type="SUPFAM" id="SSF53850">
    <property type="entry name" value="Periplasmic binding protein-like II"/>
    <property type="match status" value="1"/>
</dbReference>
<gene>
    <name evidence="3" type="ORF">Q8947_10270</name>
</gene>
<dbReference type="Gene3D" id="3.40.190.100">
    <property type="entry name" value="Glycine betaine-binding periplasmic protein, domain 2"/>
    <property type="match status" value="1"/>
</dbReference>
<reference evidence="3 4" key="1">
    <citation type="submission" date="2023-08" db="EMBL/GenBank/DDBJ databases">
        <title>Alcaligenaceae gen. nov., a novel taxon isolated from the sludge of Yixing Pesticide Factory.</title>
        <authorList>
            <person name="Ruan L."/>
        </authorList>
    </citation>
    <scope>NUCLEOTIDE SEQUENCE [LARGE SCALE GENOMIC DNA]</scope>
    <source>
        <strain evidence="3 4">LG-2</strain>
    </source>
</reference>
<dbReference type="Pfam" id="PF04069">
    <property type="entry name" value="OpuAC"/>
    <property type="match status" value="1"/>
</dbReference>
<dbReference type="CDD" id="cd13641">
    <property type="entry name" value="PBP2_HisX_like"/>
    <property type="match status" value="1"/>
</dbReference>
<sequence>MQNTLTHNAAPTAASTRMGWRRHAAALGCALAFAGLSAVPAVASAADAPQCELDRPIRFGGMNWETNLVLVELERYIADKGYGCESEVLPVETLPALAALTRGDLDINSEIWLNSVAEPWAQAEATGKVKRIGDIYMGGEAWFIPRYTAERLPELKAASDLPKFKDEFTDPEEPSKGRFYGCPAGWGCEVVSGNLHKALGLGDTFTYFSPGTGATQKAALMAAYQRKENIVFYYWYPTPLVGSMDLVKLEFPEYDAEIHACLTDVNCADPKPSDYPDNPVFTAVTTQFTQDAPKLTEFLSKVEVPLPIMNEAMAHMEETESEPDEVARWFLKNHADVWTKWVPADVADRVKASL</sequence>
<evidence type="ECO:0000313" key="4">
    <source>
        <dbReference type="Proteomes" id="UP001232156"/>
    </source>
</evidence>